<keyword evidence="1" id="KW-0378">Hydrolase</keyword>
<organism evidence="2 3">
    <name type="scientific">Vagococcus fluvialis</name>
    <dbReference type="NCBI Taxonomy" id="2738"/>
    <lineage>
        <taxon>Bacteria</taxon>
        <taxon>Bacillati</taxon>
        <taxon>Bacillota</taxon>
        <taxon>Bacilli</taxon>
        <taxon>Lactobacillales</taxon>
        <taxon>Enterococcaceae</taxon>
        <taxon>Vagococcus</taxon>
    </lineage>
</organism>
<dbReference type="SUPFAM" id="SSF54106">
    <property type="entry name" value="LysM domain"/>
    <property type="match status" value="1"/>
</dbReference>
<dbReference type="InterPro" id="IPR036779">
    <property type="entry name" value="LysM_dom_sf"/>
</dbReference>
<dbReference type="SMART" id="SM00646">
    <property type="entry name" value="Ami_3"/>
    <property type="match status" value="1"/>
</dbReference>
<dbReference type="Gene3D" id="3.40.630.40">
    <property type="entry name" value="Zn-dependent exopeptidases"/>
    <property type="match status" value="1"/>
</dbReference>
<protein>
    <submittedName>
        <fullName evidence="2">Uncharacterized protein</fullName>
    </submittedName>
</protein>
<dbReference type="AlphaFoldDB" id="A0A369AMV4"/>
<evidence type="ECO:0000313" key="2">
    <source>
        <dbReference type="EMBL" id="RST98647.1"/>
    </source>
</evidence>
<dbReference type="RefSeq" id="WP_114290523.1">
    <property type="nucleotide sequence ID" value="NZ_JBMEAK010000048.1"/>
</dbReference>
<dbReference type="GO" id="GO:0009253">
    <property type="term" value="P:peptidoglycan catabolic process"/>
    <property type="evidence" value="ECO:0007669"/>
    <property type="project" value="InterPro"/>
</dbReference>
<dbReference type="Pfam" id="PF01476">
    <property type="entry name" value="LysM"/>
    <property type="match status" value="1"/>
</dbReference>
<dbReference type="InterPro" id="IPR002508">
    <property type="entry name" value="MurNAc-LAA_cat"/>
</dbReference>
<proteinExistence type="predicted"/>
<comment type="caution">
    <text evidence="2">The sequence shown here is derived from an EMBL/GenBank/DDBJ whole genome shotgun (WGS) entry which is preliminary data.</text>
</comment>
<dbReference type="InterPro" id="IPR050695">
    <property type="entry name" value="N-acetylmuramoyl_amidase_3"/>
</dbReference>
<gene>
    <name evidence="2" type="ORF">CBF32_12660</name>
</gene>
<dbReference type="EMBL" id="NGJX01000019">
    <property type="protein sequence ID" value="RST98647.1"/>
    <property type="molecule type" value="Genomic_DNA"/>
</dbReference>
<dbReference type="OrthoDB" id="9806267at2"/>
<evidence type="ECO:0000256" key="1">
    <source>
        <dbReference type="ARBA" id="ARBA00022801"/>
    </source>
</evidence>
<name>A0A369AMV4_9ENTE</name>
<dbReference type="SMART" id="SM00257">
    <property type="entry name" value="LysM"/>
    <property type="match status" value="1"/>
</dbReference>
<reference evidence="2 3" key="1">
    <citation type="submission" date="2017-05" db="EMBL/GenBank/DDBJ databases">
        <title>Vagococcus spp. assemblies.</title>
        <authorList>
            <person name="Gulvik C.A."/>
        </authorList>
    </citation>
    <scope>NUCLEOTIDE SEQUENCE [LARGE SCALE GENOMIC DNA]</scope>
    <source>
        <strain evidence="2 3">NCFB 2497</strain>
    </source>
</reference>
<keyword evidence="3" id="KW-1185">Reference proteome</keyword>
<sequence>MVKVLIDYGHGGSDPGAVKGNRYESHDVFRIGKKIVAKLKQAGITVGETRTDDSFVSLESRANMSNSGNYDLFVSLHRNSAANMSATGMETFVWRKVSSMELNLANKIQSKVASIGFVDRGVKEGDFYVIRETYCPAVLIEMGFILNDEDNRIFDTKQEALVTIIVDSILEVLQVTPCSKNQYHEVQKGQTLYTISKTYQTTVEQLFAWNNLENADLIYPGQKLRVG</sequence>
<dbReference type="PANTHER" id="PTHR30404:SF0">
    <property type="entry name" value="N-ACETYLMURAMOYL-L-ALANINE AMIDASE AMIC"/>
    <property type="match status" value="1"/>
</dbReference>
<dbReference type="Gene3D" id="3.10.350.10">
    <property type="entry name" value="LysM domain"/>
    <property type="match status" value="1"/>
</dbReference>
<dbReference type="PROSITE" id="PS51782">
    <property type="entry name" value="LYSM"/>
    <property type="match status" value="1"/>
</dbReference>
<dbReference type="InterPro" id="IPR018392">
    <property type="entry name" value="LysM"/>
</dbReference>
<dbReference type="GeneID" id="63147517"/>
<dbReference type="Proteomes" id="UP000288197">
    <property type="component" value="Unassembled WGS sequence"/>
</dbReference>
<accession>A0A369AMV4</accession>
<evidence type="ECO:0000313" key="3">
    <source>
        <dbReference type="Proteomes" id="UP000288197"/>
    </source>
</evidence>
<dbReference type="PANTHER" id="PTHR30404">
    <property type="entry name" value="N-ACETYLMURAMOYL-L-ALANINE AMIDASE"/>
    <property type="match status" value="1"/>
</dbReference>
<dbReference type="Pfam" id="PF01520">
    <property type="entry name" value="Amidase_3"/>
    <property type="match status" value="1"/>
</dbReference>
<dbReference type="GO" id="GO:0008745">
    <property type="term" value="F:N-acetylmuramoyl-L-alanine amidase activity"/>
    <property type="evidence" value="ECO:0007669"/>
    <property type="project" value="InterPro"/>
</dbReference>
<dbReference type="SUPFAM" id="SSF53187">
    <property type="entry name" value="Zn-dependent exopeptidases"/>
    <property type="match status" value="1"/>
</dbReference>
<dbReference type="GO" id="GO:0030288">
    <property type="term" value="C:outer membrane-bounded periplasmic space"/>
    <property type="evidence" value="ECO:0007669"/>
    <property type="project" value="TreeGrafter"/>
</dbReference>
<dbReference type="CDD" id="cd00118">
    <property type="entry name" value="LysM"/>
    <property type="match status" value="1"/>
</dbReference>
<dbReference type="CDD" id="cd02696">
    <property type="entry name" value="MurNAc-LAA"/>
    <property type="match status" value="1"/>
</dbReference>